<dbReference type="InterPro" id="IPR021443">
    <property type="entry name" value="DUF3093"/>
</dbReference>
<keyword evidence="1" id="KW-0472">Membrane</keyword>
<feature type="transmembrane region" description="Helical" evidence="1">
    <location>
        <begin position="7"/>
        <end position="27"/>
    </location>
</feature>
<evidence type="ECO:0000313" key="2">
    <source>
        <dbReference type="EMBL" id="CAB4711975.1"/>
    </source>
</evidence>
<evidence type="ECO:0000313" key="4">
    <source>
        <dbReference type="EMBL" id="CAB5037234.1"/>
    </source>
</evidence>
<sequence length="144" mass="15636">MYIEKVYPPPIAWFLALIFGLAIGLVFGAPFGVLVGLIGGLLAAGLVSFSLWRSTFGISIDGEMFIAEGNRIPRAHITLCTPLDRAATRSTLGPKADPAALIIMRGWIHTAVKIDIADPEKRRPYIFVSTRQSETIADLLNKKG</sequence>
<dbReference type="EMBL" id="CAFBMD010000034">
    <property type="protein sequence ID" value="CAB4894591.1"/>
    <property type="molecule type" value="Genomic_DNA"/>
</dbReference>
<gene>
    <name evidence="2" type="ORF">UFOPK2593_01221</name>
    <name evidence="3" type="ORF">UFOPK3492_00596</name>
    <name evidence="4" type="ORF">UFOPK4234_00575</name>
</gene>
<reference evidence="3" key="1">
    <citation type="submission" date="2020-05" db="EMBL/GenBank/DDBJ databases">
        <authorList>
            <person name="Chiriac C."/>
            <person name="Salcher M."/>
            <person name="Ghai R."/>
            <person name="Kavagutti S V."/>
        </authorList>
    </citation>
    <scope>NUCLEOTIDE SEQUENCE</scope>
</reference>
<evidence type="ECO:0000313" key="3">
    <source>
        <dbReference type="EMBL" id="CAB4894591.1"/>
    </source>
</evidence>
<dbReference type="AlphaFoldDB" id="A0A6J7FH33"/>
<dbReference type="EMBL" id="CAEZXW010000096">
    <property type="protein sequence ID" value="CAB4711975.1"/>
    <property type="molecule type" value="Genomic_DNA"/>
</dbReference>
<organism evidence="3">
    <name type="scientific">freshwater metagenome</name>
    <dbReference type="NCBI Taxonomy" id="449393"/>
    <lineage>
        <taxon>unclassified sequences</taxon>
        <taxon>metagenomes</taxon>
        <taxon>ecological metagenomes</taxon>
    </lineage>
</organism>
<proteinExistence type="predicted"/>
<feature type="transmembrane region" description="Helical" evidence="1">
    <location>
        <begin position="33"/>
        <end position="52"/>
    </location>
</feature>
<dbReference type="EMBL" id="CAFBQA010000022">
    <property type="protein sequence ID" value="CAB5037234.1"/>
    <property type="molecule type" value="Genomic_DNA"/>
</dbReference>
<protein>
    <submittedName>
        <fullName evidence="3">Unannotated protein</fullName>
    </submittedName>
</protein>
<evidence type="ECO:0000256" key="1">
    <source>
        <dbReference type="SAM" id="Phobius"/>
    </source>
</evidence>
<keyword evidence="1" id="KW-1133">Transmembrane helix</keyword>
<accession>A0A6J7FH33</accession>
<keyword evidence="1" id="KW-0812">Transmembrane</keyword>
<dbReference type="Pfam" id="PF11292">
    <property type="entry name" value="DUF3093"/>
    <property type="match status" value="1"/>
</dbReference>
<name>A0A6J7FH33_9ZZZZ</name>